<keyword evidence="3" id="KW-1185">Reference proteome</keyword>
<evidence type="ECO:0000256" key="1">
    <source>
        <dbReference type="SAM" id="MobiDB-lite"/>
    </source>
</evidence>
<organism evidence="2 3">
    <name type="scientific">Zootermopsis nevadensis</name>
    <name type="common">Dampwood termite</name>
    <dbReference type="NCBI Taxonomy" id="136037"/>
    <lineage>
        <taxon>Eukaryota</taxon>
        <taxon>Metazoa</taxon>
        <taxon>Ecdysozoa</taxon>
        <taxon>Arthropoda</taxon>
        <taxon>Hexapoda</taxon>
        <taxon>Insecta</taxon>
        <taxon>Pterygota</taxon>
        <taxon>Neoptera</taxon>
        <taxon>Polyneoptera</taxon>
        <taxon>Dictyoptera</taxon>
        <taxon>Blattodea</taxon>
        <taxon>Blattoidea</taxon>
        <taxon>Termitoidae</taxon>
        <taxon>Termopsidae</taxon>
        <taxon>Zootermopsis</taxon>
    </lineage>
</organism>
<dbReference type="Proteomes" id="UP000027135">
    <property type="component" value="Unassembled WGS sequence"/>
</dbReference>
<reference evidence="2 3" key="1">
    <citation type="journal article" date="2014" name="Nat. Commun.">
        <title>Molecular traces of alternative social organization in a termite genome.</title>
        <authorList>
            <person name="Terrapon N."/>
            <person name="Li C."/>
            <person name="Robertson H.M."/>
            <person name="Ji L."/>
            <person name="Meng X."/>
            <person name="Booth W."/>
            <person name="Chen Z."/>
            <person name="Childers C.P."/>
            <person name="Glastad K.M."/>
            <person name="Gokhale K."/>
            <person name="Gowin J."/>
            <person name="Gronenberg W."/>
            <person name="Hermansen R.A."/>
            <person name="Hu H."/>
            <person name="Hunt B.G."/>
            <person name="Huylmans A.K."/>
            <person name="Khalil S.M."/>
            <person name="Mitchell R.D."/>
            <person name="Munoz-Torres M.C."/>
            <person name="Mustard J.A."/>
            <person name="Pan H."/>
            <person name="Reese J.T."/>
            <person name="Scharf M.E."/>
            <person name="Sun F."/>
            <person name="Vogel H."/>
            <person name="Xiao J."/>
            <person name="Yang W."/>
            <person name="Yang Z."/>
            <person name="Yang Z."/>
            <person name="Zhou J."/>
            <person name="Zhu J."/>
            <person name="Brent C.S."/>
            <person name="Elsik C.G."/>
            <person name="Goodisman M.A."/>
            <person name="Liberles D.A."/>
            <person name="Roe R.M."/>
            <person name="Vargo E.L."/>
            <person name="Vilcinskas A."/>
            <person name="Wang J."/>
            <person name="Bornberg-Bauer E."/>
            <person name="Korb J."/>
            <person name="Zhang G."/>
            <person name="Liebig J."/>
        </authorList>
    </citation>
    <scope>NUCLEOTIDE SEQUENCE [LARGE SCALE GENOMIC DNA]</scope>
    <source>
        <tissue evidence="2">Whole organism</tissue>
    </source>
</reference>
<name>A0A067RFM2_ZOONE</name>
<protein>
    <submittedName>
        <fullName evidence="2">Uncharacterized protein</fullName>
    </submittedName>
</protein>
<evidence type="ECO:0000313" key="2">
    <source>
        <dbReference type="EMBL" id="KDR22631.1"/>
    </source>
</evidence>
<dbReference type="EMBL" id="KK852498">
    <property type="protein sequence ID" value="KDR22631.1"/>
    <property type="molecule type" value="Genomic_DNA"/>
</dbReference>
<proteinExistence type="predicted"/>
<evidence type="ECO:0000313" key="3">
    <source>
        <dbReference type="Proteomes" id="UP000027135"/>
    </source>
</evidence>
<sequence length="63" mass="6888">MGGRTLSATVPSASVQLKRTQQHAASEDRPHCDVGEAWKMAKMNTTHADQPCVLRVENTSVPR</sequence>
<accession>A0A067RFM2</accession>
<dbReference type="InParanoid" id="A0A067RFM2"/>
<feature type="region of interest" description="Disordered" evidence="1">
    <location>
        <begin position="1"/>
        <end position="30"/>
    </location>
</feature>
<feature type="compositionally biased region" description="Polar residues" evidence="1">
    <location>
        <begin position="1"/>
        <end position="24"/>
    </location>
</feature>
<gene>
    <name evidence="2" type="ORF">L798_12763</name>
</gene>
<dbReference type="AlphaFoldDB" id="A0A067RFM2"/>